<dbReference type="Proteomes" id="UP000242662">
    <property type="component" value="Unassembled WGS sequence"/>
</dbReference>
<dbReference type="Gene3D" id="4.10.280.10">
    <property type="entry name" value="Helix-loop-helix DNA-binding domain"/>
    <property type="match status" value="1"/>
</dbReference>
<dbReference type="SUPFAM" id="SSF140500">
    <property type="entry name" value="BAS1536-like"/>
    <property type="match status" value="1"/>
</dbReference>
<dbReference type="OrthoDB" id="2973153at2"/>
<dbReference type="PANTHER" id="PTHR41263">
    <property type="entry name" value="ASPARTYL-PHOSPHATE PHOSPHATASE YISI"/>
    <property type="match status" value="1"/>
</dbReference>
<name>A0A1G6HGL6_9BACI</name>
<dbReference type="EMBL" id="FMYM01000003">
    <property type="protein sequence ID" value="SDB92596.1"/>
    <property type="molecule type" value="Genomic_DNA"/>
</dbReference>
<dbReference type="RefSeq" id="WP_141769843.1">
    <property type="nucleotide sequence ID" value="NZ_FMYM01000003.1"/>
</dbReference>
<dbReference type="GO" id="GO:0046983">
    <property type="term" value="F:protein dimerization activity"/>
    <property type="evidence" value="ECO:0007669"/>
    <property type="project" value="InterPro"/>
</dbReference>
<gene>
    <name evidence="1" type="ORF">SAMN05421737_103242</name>
</gene>
<dbReference type="InterPro" id="IPR036638">
    <property type="entry name" value="HLH_DNA-bd_sf"/>
</dbReference>
<protein>
    <submittedName>
        <fullName evidence="1">Spo0E like sporulation regulatory protein</fullName>
    </submittedName>
</protein>
<keyword evidence="2" id="KW-1185">Reference proteome</keyword>
<dbReference type="GO" id="GO:0043937">
    <property type="term" value="P:regulation of sporulation"/>
    <property type="evidence" value="ECO:0007669"/>
    <property type="project" value="InterPro"/>
</dbReference>
<reference evidence="2" key="1">
    <citation type="submission" date="2016-09" db="EMBL/GenBank/DDBJ databases">
        <authorList>
            <person name="Varghese N."/>
            <person name="Submissions S."/>
        </authorList>
    </citation>
    <scope>NUCLEOTIDE SEQUENCE [LARGE SCALE GENOMIC DNA]</scope>
    <source>
        <strain evidence="2">25nlg</strain>
    </source>
</reference>
<sequence>MIDMDMNIEVKRQEMMMLAEKHGLNASQTVKCSQELDSLLNHLQEYRASCNENTRELLCS</sequence>
<dbReference type="InterPro" id="IPR037208">
    <property type="entry name" value="Spo0E-like_sf"/>
</dbReference>
<evidence type="ECO:0000313" key="1">
    <source>
        <dbReference type="EMBL" id="SDB92596.1"/>
    </source>
</evidence>
<accession>A0A1G6HGL6</accession>
<organism evidence="1 2">
    <name type="scientific">Shouchella lonarensis</name>
    <dbReference type="NCBI Taxonomy" id="1464122"/>
    <lineage>
        <taxon>Bacteria</taxon>
        <taxon>Bacillati</taxon>
        <taxon>Bacillota</taxon>
        <taxon>Bacilli</taxon>
        <taxon>Bacillales</taxon>
        <taxon>Bacillaceae</taxon>
        <taxon>Shouchella</taxon>
    </lineage>
</organism>
<evidence type="ECO:0000313" key="2">
    <source>
        <dbReference type="Proteomes" id="UP000242662"/>
    </source>
</evidence>
<dbReference type="PANTHER" id="PTHR41263:SF1">
    <property type="entry name" value="ASPARTYL-PHOSPHATE PHOSPHATASE YISI"/>
    <property type="match status" value="1"/>
</dbReference>
<dbReference type="InterPro" id="IPR053028">
    <property type="entry name" value="Spo0E-like_phosphatase"/>
</dbReference>
<dbReference type="Pfam" id="PF09388">
    <property type="entry name" value="SpoOE-like"/>
    <property type="match status" value="1"/>
</dbReference>
<dbReference type="InterPro" id="IPR018540">
    <property type="entry name" value="Spo0E-like"/>
</dbReference>
<dbReference type="AlphaFoldDB" id="A0A1G6HGL6"/>
<proteinExistence type="predicted"/>